<organism evidence="1 2">
    <name type="scientific">Moorena producens 3L</name>
    <dbReference type="NCBI Taxonomy" id="489825"/>
    <lineage>
        <taxon>Bacteria</taxon>
        <taxon>Bacillati</taxon>
        <taxon>Cyanobacteriota</taxon>
        <taxon>Cyanophyceae</taxon>
        <taxon>Coleofasciculales</taxon>
        <taxon>Coleofasciculaceae</taxon>
        <taxon>Moorena</taxon>
    </lineage>
</organism>
<proteinExistence type="predicted"/>
<gene>
    <name evidence="1" type="ORF">LYNGBM3L_42990</name>
</gene>
<sequence>MYYIDYMPTLRHNHNLPTLLPVDFDQIVGWANGHDWYTNGITLMICPPYAWEQGTGNYQHVTYYISSRVGKWT</sequence>
<dbReference type="Proteomes" id="UP000003959">
    <property type="component" value="Unassembled WGS sequence"/>
</dbReference>
<evidence type="ECO:0000313" key="1">
    <source>
        <dbReference type="EMBL" id="EGJ31093.1"/>
    </source>
</evidence>
<keyword evidence="2" id="KW-1185">Reference proteome</keyword>
<reference evidence="2" key="1">
    <citation type="journal article" date="2011" name="Proc. Natl. Acad. Sci. U.S.A.">
        <title>Genomic insights into the physiology and ecology of the marine filamentous cyanobacterium Lyngbya majuscula.</title>
        <authorList>
            <person name="Jones A.C."/>
            <person name="Monroe E.A."/>
            <person name="Podell S."/>
            <person name="Hess W.R."/>
            <person name="Klages S."/>
            <person name="Esquenazi E."/>
            <person name="Niessen S."/>
            <person name="Hoover H."/>
            <person name="Rothmann M."/>
            <person name="Lasken R.S."/>
            <person name="Yates J.R.III."/>
            <person name="Reinhardt R."/>
            <person name="Kube M."/>
            <person name="Burkart M.D."/>
            <person name="Allen E.E."/>
            <person name="Dorrestein P.C."/>
            <person name="Gerwick W.H."/>
            <person name="Gerwick L."/>
        </authorList>
    </citation>
    <scope>NUCLEOTIDE SEQUENCE [LARGE SCALE GENOMIC DNA]</scope>
    <source>
        <strain evidence="2">3L</strain>
    </source>
</reference>
<dbReference type="AlphaFoldDB" id="F4XWA8"/>
<accession>F4XWA8</accession>
<dbReference type="HOGENOM" id="CLU_2700701_0_0_3"/>
<protein>
    <submittedName>
        <fullName evidence="1">Uncharacterized protein</fullName>
    </submittedName>
</protein>
<name>F4XWA8_9CYAN</name>
<dbReference type="RefSeq" id="WP_008187582.1">
    <property type="nucleotide sequence ID" value="NZ_GL890942.1"/>
</dbReference>
<evidence type="ECO:0000313" key="2">
    <source>
        <dbReference type="Proteomes" id="UP000003959"/>
    </source>
</evidence>
<dbReference type="EMBL" id="GL890942">
    <property type="protein sequence ID" value="EGJ31093.1"/>
    <property type="molecule type" value="Genomic_DNA"/>
</dbReference>